<evidence type="ECO:0000256" key="5">
    <source>
        <dbReference type="ARBA" id="ARBA00023163"/>
    </source>
</evidence>
<evidence type="ECO:0000313" key="9">
    <source>
        <dbReference type="Proteomes" id="UP001205105"/>
    </source>
</evidence>
<dbReference type="GO" id="GO:0006355">
    <property type="term" value="P:regulation of DNA-templated transcription"/>
    <property type="evidence" value="ECO:0007669"/>
    <property type="project" value="InterPro"/>
</dbReference>
<evidence type="ECO:0000256" key="7">
    <source>
        <dbReference type="RuleBase" id="RU364129"/>
    </source>
</evidence>
<keyword evidence="5 7" id="KW-0804">Transcription</keyword>
<evidence type="ECO:0000256" key="2">
    <source>
        <dbReference type="ARBA" id="ARBA00006378"/>
    </source>
</evidence>
<proteinExistence type="inferred from homology"/>
<dbReference type="InterPro" id="IPR038089">
    <property type="entry name" value="Med31_sf"/>
</dbReference>
<protein>
    <recommendedName>
        <fullName evidence="7">Mediator of RNA polymerase II transcription subunit 31</fullName>
    </recommendedName>
</protein>
<organism evidence="8 9">
    <name type="scientific">Chlorella ohadii</name>
    <dbReference type="NCBI Taxonomy" id="2649997"/>
    <lineage>
        <taxon>Eukaryota</taxon>
        <taxon>Viridiplantae</taxon>
        <taxon>Chlorophyta</taxon>
        <taxon>core chlorophytes</taxon>
        <taxon>Trebouxiophyceae</taxon>
        <taxon>Chlorellales</taxon>
        <taxon>Chlorellaceae</taxon>
        <taxon>Chlorella clade</taxon>
        <taxon>Chlorella</taxon>
    </lineage>
</organism>
<comment type="subunit">
    <text evidence="7">Component of the Mediator complex.</text>
</comment>
<dbReference type="AlphaFoldDB" id="A0AAD5H386"/>
<evidence type="ECO:0000256" key="3">
    <source>
        <dbReference type="ARBA" id="ARBA00023015"/>
    </source>
</evidence>
<comment type="subcellular location">
    <subcellularLocation>
        <location evidence="1 7">Nucleus</location>
    </subcellularLocation>
</comment>
<comment type="similarity">
    <text evidence="2 7">Belongs to the Mediator complex subunit 31 family.</text>
</comment>
<evidence type="ECO:0000256" key="1">
    <source>
        <dbReference type="ARBA" id="ARBA00004123"/>
    </source>
</evidence>
<comment type="function">
    <text evidence="7">Component of the Mediator complex, a coactivator involved in the regulated transcription of nearly all RNA polymerase II-dependent genes. Mediator functions as a bridge to convey information from gene-specific regulatory proteins to the basal RNA polymerase II transcription machinery. Mediator is recruited to promoters by direct interactions with regulatory proteins and serves as a scaffold for the assembly of a functional preinitiation complex with RNA polymerase II and the general transcription factors.</text>
</comment>
<keyword evidence="4 7" id="KW-0010">Activator</keyword>
<gene>
    <name evidence="8" type="ORF">COHA_007068</name>
</gene>
<dbReference type="GO" id="GO:0016592">
    <property type="term" value="C:mediator complex"/>
    <property type="evidence" value="ECO:0007669"/>
    <property type="project" value="InterPro"/>
</dbReference>
<dbReference type="InterPro" id="IPR008831">
    <property type="entry name" value="Mediator_Med31"/>
</dbReference>
<accession>A0AAD5H386</accession>
<dbReference type="FunFam" id="1.10.10.1340:FF:000001">
    <property type="entry name" value="Mediator of RNA polymerase II transcription subunit 31"/>
    <property type="match status" value="1"/>
</dbReference>
<comment type="caution">
    <text evidence="8">The sequence shown here is derived from an EMBL/GenBank/DDBJ whole genome shotgun (WGS) entry which is preliminary data.</text>
</comment>
<evidence type="ECO:0000256" key="4">
    <source>
        <dbReference type="ARBA" id="ARBA00023159"/>
    </source>
</evidence>
<name>A0AAD5H386_9CHLO</name>
<dbReference type="Gene3D" id="1.10.10.1340">
    <property type="entry name" value="Mediator of RNA polymerase II, submodule Med31 (Soh1)"/>
    <property type="match status" value="1"/>
</dbReference>
<dbReference type="Pfam" id="PF05669">
    <property type="entry name" value="Med31"/>
    <property type="match status" value="1"/>
</dbReference>
<dbReference type="PANTHER" id="PTHR13186">
    <property type="entry name" value="MEDIATOR OF RNA POLYMERASE II TRANSCRIPTION SUBUNIT 31"/>
    <property type="match status" value="1"/>
</dbReference>
<keyword evidence="3 7" id="KW-0805">Transcription regulation</keyword>
<evidence type="ECO:0000313" key="8">
    <source>
        <dbReference type="EMBL" id="KAI7839178.1"/>
    </source>
</evidence>
<sequence>MAEPAVPRRAGEEEVGCSDKRRFELELEFLHCLANPGYLNWLAQNRYFEDEAFLEYLKYLLYWRQPQYARFVVYPHALYFLDLLQTPEFRAKIANPAYKEMVHTQQFFFWQYARANRIKEKVAEDVAAAAAGATAAAGGGQATTAEAAAAAAAAGGQQAIAVKQEPLLPG</sequence>
<evidence type="ECO:0000256" key="6">
    <source>
        <dbReference type="ARBA" id="ARBA00023242"/>
    </source>
</evidence>
<keyword evidence="9" id="KW-1185">Reference proteome</keyword>
<dbReference type="GO" id="GO:0003712">
    <property type="term" value="F:transcription coregulator activity"/>
    <property type="evidence" value="ECO:0007669"/>
    <property type="project" value="InterPro"/>
</dbReference>
<dbReference type="EMBL" id="JADXDR010000106">
    <property type="protein sequence ID" value="KAI7839178.1"/>
    <property type="molecule type" value="Genomic_DNA"/>
</dbReference>
<reference evidence="8" key="1">
    <citation type="submission" date="2020-11" db="EMBL/GenBank/DDBJ databases">
        <title>Chlorella ohadii genome sequencing and assembly.</title>
        <authorList>
            <person name="Murik O."/>
            <person name="Treves H."/>
            <person name="Kedem I."/>
            <person name="Shotland Y."/>
            <person name="Kaplan A."/>
        </authorList>
    </citation>
    <scope>NUCLEOTIDE SEQUENCE</scope>
    <source>
        <strain evidence="8">1</strain>
    </source>
</reference>
<dbReference type="Proteomes" id="UP001205105">
    <property type="component" value="Unassembled WGS sequence"/>
</dbReference>
<keyword evidence="6 7" id="KW-0539">Nucleus</keyword>